<dbReference type="Proteomes" id="UP001500843">
    <property type="component" value="Unassembled WGS sequence"/>
</dbReference>
<evidence type="ECO:0000313" key="2">
    <source>
        <dbReference type="Proteomes" id="UP001500843"/>
    </source>
</evidence>
<dbReference type="RefSeq" id="WP_253873132.1">
    <property type="nucleotide sequence ID" value="NZ_BAABHM010000013.1"/>
</dbReference>
<organism evidence="1 2">
    <name type="scientific">Promicromonospora umidemergens</name>
    <dbReference type="NCBI Taxonomy" id="629679"/>
    <lineage>
        <taxon>Bacteria</taxon>
        <taxon>Bacillati</taxon>
        <taxon>Actinomycetota</taxon>
        <taxon>Actinomycetes</taxon>
        <taxon>Micrococcales</taxon>
        <taxon>Promicromonosporaceae</taxon>
        <taxon>Promicromonospora</taxon>
    </lineage>
</organism>
<sequence length="51" mass="5560">MSDNPAASHLGDEMRAYARVVPATLRAHAERLAVQADSLAEELARARSERV</sequence>
<proteinExistence type="predicted"/>
<name>A0ABP8XH92_9MICO</name>
<dbReference type="EMBL" id="BAABHM010000013">
    <property type="protein sequence ID" value="GAA4707537.1"/>
    <property type="molecule type" value="Genomic_DNA"/>
</dbReference>
<reference evidence="2" key="1">
    <citation type="journal article" date="2019" name="Int. J. Syst. Evol. Microbiol.">
        <title>The Global Catalogue of Microorganisms (GCM) 10K type strain sequencing project: providing services to taxonomists for standard genome sequencing and annotation.</title>
        <authorList>
            <consortium name="The Broad Institute Genomics Platform"/>
            <consortium name="The Broad Institute Genome Sequencing Center for Infectious Disease"/>
            <person name="Wu L."/>
            <person name="Ma J."/>
        </authorList>
    </citation>
    <scope>NUCLEOTIDE SEQUENCE [LARGE SCALE GENOMIC DNA]</scope>
    <source>
        <strain evidence="2">JCM 17975</strain>
    </source>
</reference>
<keyword evidence="2" id="KW-1185">Reference proteome</keyword>
<comment type="caution">
    <text evidence="1">The sequence shown here is derived from an EMBL/GenBank/DDBJ whole genome shotgun (WGS) entry which is preliminary data.</text>
</comment>
<accession>A0ABP8XH92</accession>
<evidence type="ECO:0000313" key="1">
    <source>
        <dbReference type="EMBL" id="GAA4707537.1"/>
    </source>
</evidence>
<protein>
    <submittedName>
        <fullName evidence="1">Uncharacterized protein</fullName>
    </submittedName>
</protein>
<gene>
    <name evidence="1" type="ORF">GCM10023198_32510</name>
</gene>